<dbReference type="AlphaFoldDB" id="A0A0N4U1A2"/>
<evidence type="ECO:0000313" key="2">
    <source>
        <dbReference type="Proteomes" id="UP000038040"/>
    </source>
</evidence>
<reference evidence="4" key="1">
    <citation type="submission" date="2017-02" db="UniProtKB">
        <authorList>
            <consortium name="WormBaseParasite"/>
        </authorList>
    </citation>
    <scope>IDENTIFICATION</scope>
</reference>
<dbReference type="Proteomes" id="UP000274756">
    <property type="component" value="Unassembled WGS sequence"/>
</dbReference>
<evidence type="ECO:0000313" key="3">
    <source>
        <dbReference type="Proteomes" id="UP000274756"/>
    </source>
</evidence>
<proteinExistence type="predicted"/>
<accession>A0A0N4U1A2</accession>
<sequence length="130" mass="15343">MKYLLVDEIDMAAIIEDTKYCGQIRRKNIERIFHVPKIHVPAELAQLLHQRRKKILMTNNLIILDRNAKNMQISISVPSEDSTPKAINVKKRKKNKKMNFTNEFYQKLTIKEENETKMEFNEKAKAITDQ</sequence>
<dbReference type="Proteomes" id="UP000038040">
    <property type="component" value="Unplaced"/>
</dbReference>
<evidence type="ECO:0000313" key="1">
    <source>
        <dbReference type="EMBL" id="VDN54758.1"/>
    </source>
</evidence>
<name>A0A0N4U1A2_DRAME</name>
<dbReference type="WBParaSite" id="DME_0000037101-mRNA-1">
    <property type="protein sequence ID" value="DME_0000037101-mRNA-1"/>
    <property type="gene ID" value="DME_0000037101"/>
</dbReference>
<gene>
    <name evidence="1" type="ORF">DME_LOCUS4731</name>
</gene>
<protein>
    <submittedName>
        <fullName evidence="1 4">Uncharacterized protein</fullName>
    </submittedName>
</protein>
<keyword evidence="3" id="KW-1185">Reference proteome</keyword>
<evidence type="ECO:0000313" key="4">
    <source>
        <dbReference type="WBParaSite" id="DME_0000037101-mRNA-1"/>
    </source>
</evidence>
<reference evidence="1 3" key="2">
    <citation type="submission" date="2018-11" db="EMBL/GenBank/DDBJ databases">
        <authorList>
            <consortium name="Pathogen Informatics"/>
        </authorList>
    </citation>
    <scope>NUCLEOTIDE SEQUENCE [LARGE SCALE GENOMIC DNA]</scope>
</reference>
<organism evidence="2 4">
    <name type="scientific">Dracunculus medinensis</name>
    <name type="common">Guinea worm</name>
    <dbReference type="NCBI Taxonomy" id="318479"/>
    <lineage>
        <taxon>Eukaryota</taxon>
        <taxon>Metazoa</taxon>
        <taxon>Ecdysozoa</taxon>
        <taxon>Nematoda</taxon>
        <taxon>Chromadorea</taxon>
        <taxon>Rhabditida</taxon>
        <taxon>Spirurina</taxon>
        <taxon>Dracunculoidea</taxon>
        <taxon>Dracunculidae</taxon>
        <taxon>Dracunculus</taxon>
    </lineage>
</organism>
<dbReference type="EMBL" id="UYYG01001150">
    <property type="protein sequence ID" value="VDN54758.1"/>
    <property type="molecule type" value="Genomic_DNA"/>
</dbReference>